<proteinExistence type="predicted"/>
<evidence type="ECO:0000313" key="2">
    <source>
        <dbReference type="Proteomes" id="UP000032142"/>
    </source>
</evidence>
<evidence type="ECO:0000313" key="1">
    <source>
        <dbReference type="EMBL" id="KHG06690.1"/>
    </source>
</evidence>
<reference evidence="2" key="1">
    <citation type="submission" date="2014-09" db="EMBL/GenBank/DDBJ databases">
        <authorList>
            <person name="Mudge J."/>
            <person name="Ramaraj T."/>
            <person name="Lindquist I.E."/>
            <person name="Bharti A.K."/>
            <person name="Sundararajan A."/>
            <person name="Cameron C.T."/>
            <person name="Woodward J.E."/>
            <person name="May G.D."/>
            <person name="Brubaker C."/>
            <person name="Broadhvest J."/>
            <person name="Wilkins T.A."/>
        </authorList>
    </citation>
    <scope>NUCLEOTIDE SEQUENCE</scope>
    <source>
        <strain evidence="2">cv. AKA8401</strain>
    </source>
</reference>
<protein>
    <submittedName>
        <fullName evidence="1">Uncharacterized protein</fullName>
    </submittedName>
</protein>
<keyword evidence="2" id="KW-1185">Reference proteome</keyword>
<sequence length="54" mass="6271">MPLSQTRSYSHTYIGVIYQCHGLTRTSHIEILCHDIRILAIPKVHRGFRMSYLG</sequence>
<dbReference type="EMBL" id="JRRC01458209">
    <property type="protein sequence ID" value="KHG06690.1"/>
    <property type="molecule type" value="Genomic_DNA"/>
</dbReference>
<name>A0A0B0N0Y6_GOSAR</name>
<organism evidence="1 2">
    <name type="scientific">Gossypium arboreum</name>
    <name type="common">Tree cotton</name>
    <name type="synonym">Gossypium nanking</name>
    <dbReference type="NCBI Taxonomy" id="29729"/>
    <lineage>
        <taxon>Eukaryota</taxon>
        <taxon>Viridiplantae</taxon>
        <taxon>Streptophyta</taxon>
        <taxon>Embryophyta</taxon>
        <taxon>Tracheophyta</taxon>
        <taxon>Spermatophyta</taxon>
        <taxon>Magnoliopsida</taxon>
        <taxon>eudicotyledons</taxon>
        <taxon>Gunneridae</taxon>
        <taxon>Pentapetalae</taxon>
        <taxon>rosids</taxon>
        <taxon>malvids</taxon>
        <taxon>Malvales</taxon>
        <taxon>Malvaceae</taxon>
        <taxon>Malvoideae</taxon>
        <taxon>Gossypium</taxon>
    </lineage>
</organism>
<dbReference type="Proteomes" id="UP000032142">
    <property type="component" value="Unassembled WGS sequence"/>
</dbReference>
<accession>A0A0B0N0Y6</accession>
<dbReference type="AlphaFoldDB" id="A0A0B0N0Y6"/>
<comment type="caution">
    <text evidence="1">The sequence shown here is derived from an EMBL/GenBank/DDBJ whole genome shotgun (WGS) entry which is preliminary data.</text>
</comment>
<gene>
    <name evidence="1" type="ORF">F383_33570</name>
</gene>